<dbReference type="Gene3D" id="3.30.450.50">
    <property type="entry name" value="Longin domain"/>
    <property type="match status" value="1"/>
</dbReference>
<name>A0A6D2KSC0_9BRAS</name>
<evidence type="ECO:0000256" key="3">
    <source>
        <dbReference type="ARBA" id="ARBA00023136"/>
    </source>
</evidence>
<reference evidence="7" key="1">
    <citation type="submission" date="2020-01" db="EMBL/GenBank/DDBJ databases">
        <authorList>
            <person name="Mishra B."/>
        </authorList>
    </citation>
    <scope>NUCLEOTIDE SEQUENCE [LARGE SCALE GENOMIC DNA]</scope>
</reference>
<keyword evidence="8" id="KW-1185">Reference proteome</keyword>
<evidence type="ECO:0008006" key="9">
    <source>
        <dbReference type="Google" id="ProtNLM"/>
    </source>
</evidence>
<dbReference type="Pfam" id="PF13639">
    <property type="entry name" value="zf-RING_2"/>
    <property type="match status" value="1"/>
</dbReference>
<dbReference type="EMBL" id="CACVBM020001689">
    <property type="protein sequence ID" value="CAA7057410.1"/>
    <property type="molecule type" value="Genomic_DNA"/>
</dbReference>
<keyword evidence="4" id="KW-0862">Zinc</keyword>
<dbReference type="GO" id="GO:0008270">
    <property type="term" value="F:zinc ion binding"/>
    <property type="evidence" value="ECO:0007669"/>
    <property type="project" value="UniProtKB-KW"/>
</dbReference>
<dbReference type="SUPFAM" id="SSF57850">
    <property type="entry name" value="RING/U-box"/>
    <property type="match status" value="1"/>
</dbReference>
<evidence type="ECO:0000256" key="2">
    <source>
        <dbReference type="ARBA" id="ARBA00008025"/>
    </source>
</evidence>
<dbReference type="Proteomes" id="UP000467841">
    <property type="component" value="Unassembled WGS sequence"/>
</dbReference>
<dbReference type="FunFam" id="3.30.40.10:FF:000985">
    <property type="entry name" value="RING/U-box superfamily protein"/>
    <property type="match status" value="1"/>
</dbReference>
<comment type="similarity">
    <text evidence="2">Belongs to the synaptobrevin family.</text>
</comment>
<dbReference type="InterPro" id="IPR013083">
    <property type="entry name" value="Znf_RING/FYVE/PHD"/>
</dbReference>
<proteinExistence type="inferred from homology"/>
<dbReference type="Gene3D" id="3.30.40.10">
    <property type="entry name" value="Zinc/RING finger domain, C3HC4 (zinc finger)"/>
    <property type="match status" value="1"/>
</dbReference>
<gene>
    <name evidence="7" type="ORF">MERR_LOCUS44646</name>
</gene>
<sequence length="355" mass="40136">MNDPLVRVESNFLPLPPYPGLLSKISIDIHDEFEEFVEDQNGMVTHLGTYHPPHFPSIELITNNFTPRNISQLLQSFIEDTRLCQILGDRIGLDSAFTLRHGCGCFQLSVDVKLIREVLVLLPPSVPVLSNAASDHVLQRLADEQSVEITGLEEGEENAISCSICMENFSESSDDESVIKMPRCLHLFHQGCLFEWLKQQNSCPLCRRVPYGVDDYEDSPPFHNWYFESISKRRFGFLIGDGFVYLAIVDEVLGKISVLKFLEHLRDEFKKAARKNNIRGSFTAMIGSVNVEYQLVPVVSKLIASLERDAEAANNDLKTSSLVEQTNSTKAHVKAFGEVKQQAREEERERSCDLT</sequence>
<dbReference type="PANTHER" id="PTHR47461">
    <property type="entry name" value="PHYTOLONGIN PHYL1.2"/>
    <property type="match status" value="1"/>
</dbReference>
<evidence type="ECO:0000259" key="6">
    <source>
        <dbReference type="PROSITE" id="PS50859"/>
    </source>
</evidence>
<dbReference type="GO" id="GO:0016020">
    <property type="term" value="C:membrane"/>
    <property type="evidence" value="ECO:0007669"/>
    <property type="project" value="UniProtKB-SubCell"/>
</dbReference>
<dbReference type="InterPro" id="IPR010908">
    <property type="entry name" value="Longin_dom"/>
</dbReference>
<comment type="caution">
    <text evidence="7">The sequence shown here is derived from an EMBL/GenBank/DDBJ whole genome shotgun (WGS) entry which is preliminary data.</text>
</comment>
<dbReference type="SUPFAM" id="SSF64356">
    <property type="entry name" value="SNARE-like"/>
    <property type="match status" value="1"/>
</dbReference>
<keyword evidence="4" id="KW-0863">Zinc-finger</keyword>
<dbReference type="PROSITE" id="PS50859">
    <property type="entry name" value="LONGIN"/>
    <property type="match status" value="1"/>
</dbReference>
<evidence type="ECO:0000259" key="5">
    <source>
        <dbReference type="PROSITE" id="PS50089"/>
    </source>
</evidence>
<keyword evidence="3" id="KW-0472">Membrane</keyword>
<comment type="subcellular location">
    <subcellularLocation>
        <location evidence="1">Membrane</location>
    </subcellularLocation>
</comment>
<evidence type="ECO:0000313" key="7">
    <source>
        <dbReference type="EMBL" id="CAA7057410.1"/>
    </source>
</evidence>
<protein>
    <recommendedName>
        <fullName evidence="9">RING-type domain-containing protein</fullName>
    </recommendedName>
</protein>
<keyword evidence="4" id="KW-0479">Metal-binding</keyword>
<dbReference type="PANTHER" id="PTHR47461:SF5">
    <property type="entry name" value="PHYTOLONGIN PHYL1.1"/>
    <property type="match status" value="1"/>
</dbReference>
<dbReference type="AlphaFoldDB" id="A0A6D2KSC0"/>
<feature type="domain" description="RING-type" evidence="5">
    <location>
        <begin position="162"/>
        <end position="207"/>
    </location>
</feature>
<accession>A0A6D2KSC0</accession>
<feature type="domain" description="Longin" evidence="6">
    <location>
        <begin position="222"/>
        <end position="297"/>
    </location>
</feature>
<dbReference type="PROSITE" id="PS50089">
    <property type="entry name" value="ZF_RING_2"/>
    <property type="match status" value="1"/>
</dbReference>
<evidence type="ECO:0000256" key="1">
    <source>
        <dbReference type="ARBA" id="ARBA00004370"/>
    </source>
</evidence>
<dbReference type="InterPro" id="IPR011012">
    <property type="entry name" value="Longin-like_dom_sf"/>
</dbReference>
<dbReference type="InterPro" id="IPR001841">
    <property type="entry name" value="Znf_RING"/>
</dbReference>
<dbReference type="SMART" id="SM00184">
    <property type="entry name" value="RING"/>
    <property type="match status" value="1"/>
</dbReference>
<dbReference type="OrthoDB" id="1079733at2759"/>
<evidence type="ECO:0000256" key="4">
    <source>
        <dbReference type="PROSITE-ProRule" id="PRU00175"/>
    </source>
</evidence>
<organism evidence="7 8">
    <name type="scientific">Microthlaspi erraticum</name>
    <dbReference type="NCBI Taxonomy" id="1685480"/>
    <lineage>
        <taxon>Eukaryota</taxon>
        <taxon>Viridiplantae</taxon>
        <taxon>Streptophyta</taxon>
        <taxon>Embryophyta</taxon>
        <taxon>Tracheophyta</taxon>
        <taxon>Spermatophyta</taxon>
        <taxon>Magnoliopsida</taxon>
        <taxon>eudicotyledons</taxon>
        <taxon>Gunneridae</taxon>
        <taxon>Pentapetalae</taxon>
        <taxon>rosids</taxon>
        <taxon>malvids</taxon>
        <taxon>Brassicales</taxon>
        <taxon>Brassicaceae</taxon>
        <taxon>Coluteocarpeae</taxon>
        <taxon>Microthlaspi</taxon>
    </lineage>
</organism>
<dbReference type="InterPro" id="IPR044783">
    <property type="entry name" value="PHYL"/>
</dbReference>
<evidence type="ECO:0000313" key="8">
    <source>
        <dbReference type="Proteomes" id="UP000467841"/>
    </source>
</evidence>